<dbReference type="CDD" id="cd00082">
    <property type="entry name" value="HisKA"/>
    <property type="match status" value="1"/>
</dbReference>
<evidence type="ECO:0000256" key="1">
    <source>
        <dbReference type="ARBA" id="ARBA00000085"/>
    </source>
</evidence>
<dbReference type="InterPro" id="IPR029787">
    <property type="entry name" value="Nucleotide_cyclase"/>
</dbReference>
<accession>A0A927C9F3</accession>
<gene>
    <name evidence="12" type="ORF">IDH45_07955</name>
</gene>
<evidence type="ECO:0000256" key="5">
    <source>
        <dbReference type="ARBA" id="ARBA00022679"/>
    </source>
</evidence>
<feature type="domain" description="Histidine kinase" evidence="10">
    <location>
        <begin position="202"/>
        <end position="406"/>
    </location>
</feature>
<dbReference type="InterPro" id="IPR036097">
    <property type="entry name" value="HisK_dim/P_sf"/>
</dbReference>
<dbReference type="Pfam" id="PF00512">
    <property type="entry name" value="HisKA"/>
    <property type="match status" value="1"/>
</dbReference>
<dbReference type="SUPFAM" id="SSF47384">
    <property type="entry name" value="Homodimeric domain of signal transducing histidine kinase"/>
    <property type="match status" value="1"/>
</dbReference>
<comment type="catalytic activity">
    <reaction evidence="1">
        <text>ATP + protein L-histidine = ADP + protein N-phospho-L-histidine.</text>
        <dbReference type="EC" id="2.7.13.3"/>
    </reaction>
</comment>
<keyword evidence="7" id="KW-0418">Kinase</keyword>
<comment type="subcellular location">
    <subcellularLocation>
        <location evidence="2">Cell membrane</location>
        <topology evidence="2">Multi-pass membrane protein</topology>
    </subcellularLocation>
</comment>
<dbReference type="SMART" id="SM00388">
    <property type="entry name" value="HisKA"/>
    <property type="match status" value="1"/>
</dbReference>
<organism evidence="12 13">
    <name type="scientific">Paenibacillus oceani</name>
    <dbReference type="NCBI Taxonomy" id="2772510"/>
    <lineage>
        <taxon>Bacteria</taxon>
        <taxon>Bacillati</taxon>
        <taxon>Bacillota</taxon>
        <taxon>Bacilli</taxon>
        <taxon>Bacillales</taxon>
        <taxon>Paenibacillaceae</taxon>
        <taxon>Paenibacillus</taxon>
    </lineage>
</organism>
<evidence type="ECO:0000313" key="12">
    <source>
        <dbReference type="EMBL" id="MBD2861911.1"/>
    </source>
</evidence>
<name>A0A927C9F3_9BACL</name>
<feature type="domain" description="GGDEF" evidence="11">
    <location>
        <begin position="63"/>
        <end position="190"/>
    </location>
</feature>
<dbReference type="GO" id="GO:0005524">
    <property type="term" value="F:ATP binding"/>
    <property type="evidence" value="ECO:0007669"/>
    <property type="project" value="UniProtKB-KW"/>
</dbReference>
<dbReference type="RefSeq" id="WP_190926317.1">
    <property type="nucleotide sequence ID" value="NZ_JACXJA010000007.1"/>
</dbReference>
<keyword evidence="4" id="KW-0597">Phosphoprotein</keyword>
<evidence type="ECO:0000259" key="10">
    <source>
        <dbReference type="PROSITE" id="PS50109"/>
    </source>
</evidence>
<dbReference type="PROSITE" id="PS50109">
    <property type="entry name" value="HIS_KIN"/>
    <property type="match status" value="1"/>
</dbReference>
<evidence type="ECO:0000256" key="8">
    <source>
        <dbReference type="ARBA" id="ARBA00022840"/>
    </source>
</evidence>
<protein>
    <recommendedName>
        <fullName evidence="3">histidine kinase</fullName>
        <ecNumber evidence="3">2.7.13.3</ecNumber>
    </recommendedName>
</protein>
<evidence type="ECO:0000256" key="9">
    <source>
        <dbReference type="ARBA" id="ARBA00023012"/>
    </source>
</evidence>
<dbReference type="PANTHER" id="PTHR43065">
    <property type="entry name" value="SENSOR HISTIDINE KINASE"/>
    <property type="match status" value="1"/>
</dbReference>
<keyword evidence="13" id="KW-1185">Reference proteome</keyword>
<reference evidence="12" key="1">
    <citation type="submission" date="2020-09" db="EMBL/GenBank/DDBJ databases">
        <title>A novel bacterium of genus Paenibacillus, isolated from South China Sea.</title>
        <authorList>
            <person name="Huang H."/>
            <person name="Mo K."/>
            <person name="Hu Y."/>
        </authorList>
    </citation>
    <scope>NUCLEOTIDE SEQUENCE</scope>
    <source>
        <strain evidence="12">IB182363</strain>
    </source>
</reference>
<dbReference type="SUPFAM" id="SSF55073">
    <property type="entry name" value="Nucleotide cyclase"/>
    <property type="match status" value="1"/>
</dbReference>
<dbReference type="Gene3D" id="3.30.565.10">
    <property type="entry name" value="Histidine kinase-like ATPase, C-terminal domain"/>
    <property type="match status" value="1"/>
</dbReference>
<dbReference type="Proteomes" id="UP000639396">
    <property type="component" value="Unassembled WGS sequence"/>
</dbReference>
<evidence type="ECO:0000256" key="6">
    <source>
        <dbReference type="ARBA" id="ARBA00022741"/>
    </source>
</evidence>
<dbReference type="SMART" id="SM00387">
    <property type="entry name" value="HATPase_c"/>
    <property type="match status" value="1"/>
</dbReference>
<dbReference type="GO" id="GO:0000155">
    <property type="term" value="F:phosphorelay sensor kinase activity"/>
    <property type="evidence" value="ECO:0007669"/>
    <property type="project" value="InterPro"/>
</dbReference>
<evidence type="ECO:0000256" key="3">
    <source>
        <dbReference type="ARBA" id="ARBA00012438"/>
    </source>
</evidence>
<dbReference type="FunFam" id="3.30.565.10:FF:000006">
    <property type="entry name" value="Sensor histidine kinase WalK"/>
    <property type="match status" value="1"/>
</dbReference>
<evidence type="ECO:0000259" key="11">
    <source>
        <dbReference type="PROSITE" id="PS50887"/>
    </source>
</evidence>
<dbReference type="PRINTS" id="PR00344">
    <property type="entry name" value="BCTRLSENSOR"/>
</dbReference>
<evidence type="ECO:0000313" key="13">
    <source>
        <dbReference type="Proteomes" id="UP000639396"/>
    </source>
</evidence>
<dbReference type="InterPro" id="IPR043128">
    <property type="entry name" value="Rev_trsase/Diguanyl_cyclase"/>
</dbReference>
<dbReference type="PROSITE" id="PS50887">
    <property type="entry name" value="GGDEF"/>
    <property type="match status" value="1"/>
</dbReference>
<dbReference type="PANTHER" id="PTHR43065:SF10">
    <property type="entry name" value="PEROXIDE STRESS-ACTIVATED HISTIDINE KINASE MAK3"/>
    <property type="match status" value="1"/>
</dbReference>
<dbReference type="EC" id="2.7.13.3" evidence="3"/>
<evidence type="ECO:0000256" key="2">
    <source>
        <dbReference type="ARBA" id="ARBA00004651"/>
    </source>
</evidence>
<sequence length="420" mass="46411">MLFGVLIAVCSGLFIISSVIAHIADKHKRVATPGKPPHREPLAGLVIYDVFHRHMDGLLREPSPVLTALIDCNETNMLEQSQPDPERARLPNQIAGLLSVSFSDKAVITRYGDGRLAVVFGSAGAAELESVRRFIESEISKLTGLQLSYGFSSSPDDGTTREQLLAKAEKNMIAMKQDIWMKREVIIARSERLRIVGELASGMAHEIRNPLTTIKGFLQISRSNGYNIEPWYNMIMEEIDRMSELTAEFLRFSKPSATHFVLQPVHTCIQRVISLTESETTRLGHRLVYEASHPSIQIWMDPDKLVQLMLNLIKNAIESMHEQGQVTIALMQSGAFAVVEVKDTGTGIAPDELDQIFQPFYTSKDTGTGLGLSICHKIVQDHGGLIEVESDLGKGTTFRISLPLPGVPEANRTAVPSETD</sequence>
<dbReference type="InterPro" id="IPR004358">
    <property type="entry name" value="Sig_transdc_His_kin-like_C"/>
</dbReference>
<keyword evidence="9" id="KW-0902">Two-component regulatory system</keyword>
<evidence type="ECO:0000256" key="7">
    <source>
        <dbReference type="ARBA" id="ARBA00022777"/>
    </source>
</evidence>
<keyword evidence="6" id="KW-0547">Nucleotide-binding</keyword>
<dbReference type="InterPro" id="IPR003594">
    <property type="entry name" value="HATPase_dom"/>
</dbReference>
<dbReference type="Gene3D" id="1.10.287.130">
    <property type="match status" value="1"/>
</dbReference>
<keyword evidence="5" id="KW-0808">Transferase</keyword>
<dbReference type="AlphaFoldDB" id="A0A927C9F3"/>
<dbReference type="InterPro" id="IPR000160">
    <property type="entry name" value="GGDEF_dom"/>
</dbReference>
<dbReference type="GO" id="GO:0005886">
    <property type="term" value="C:plasma membrane"/>
    <property type="evidence" value="ECO:0007669"/>
    <property type="project" value="UniProtKB-SubCell"/>
</dbReference>
<dbReference type="InterPro" id="IPR036890">
    <property type="entry name" value="HATPase_C_sf"/>
</dbReference>
<proteinExistence type="predicted"/>
<dbReference type="SUPFAM" id="SSF55874">
    <property type="entry name" value="ATPase domain of HSP90 chaperone/DNA topoisomerase II/histidine kinase"/>
    <property type="match status" value="1"/>
</dbReference>
<dbReference type="Pfam" id="PF02518">
    <property type="entry name" value="HATPase_c"/>
    <property type="match status" value="1"/>
</dbReference>
<dbReference type="InterPro" id="IPR005467">
    <property type="entry name" value="His_kinase_dom"/>
</dbReference>
<dbReference type="Gene3D" id="3.30.70.270">
    <property type="match status" value="1"/>
</dbReference>
<dbReference type="EMBL" id="JACXJA010000007">
    <property type="protein sequence ID" value="MBD2861911.1"/>
    <property type="molecule type" value="Genomic_DNA"/>
</dbReference>
<dbReference type="InterPro" id="IPR003661">
    <property type="entry name" value="HisK_dim/P_dom"/>
</dbReference>
<keyword evidence="8" id="KW-0067">ATP-binding</keyword>
<evidence type="ECO:0000256" key="4">
    <source>
        <dbReference type="ARBA" id="ARBA00022553"/>
    </source>
</evidence>
<comment type="caution">
    <text evidence="12">The sequence shown here is derived from an EMBL/GenBank/DDBJ whole genome shotgun (WGS) entry which is preliminary data.</text>
</comment>